<keyword evidence="2" id="KW-1185">Reference proteome</keyword>
<evidence type="ECO:0000313" key="2">
    <source>
        <dbReference type="Proteomes" id="UP001152795"/>
    </source>
</evidence>
<protein>
    <submittedName>
        <fullName evidence="1">Uncharacterized protein</fullName>
    </submittedName>
</protein>
<proteinExistence type="predicted"/>
<dbReference type="PANTHER" id="PTHR31025:SF9">
    <property type="entry name" value="SI:DKEY-286J15.1"/>
    <property type="match status" value="1"/>
</dbReference>
<gene>
    <name evidence="1" type="ORF">PACLA_8A002460</name>
</gene>
<evidence type="ECO:0000313" key="1">
    <source>
        <dbReference type="EMBL" id="CAB3998229.1"/>
    </source>
</evidence>
<dbReference type="OrthoDB" id="5985684at2759"/>
<name>A0A6S7H614_PARCT</name>
<comment type="caution">
    <text evidence="1">The sequence shown here is derived from an EMBL/GenBank/DDBJ whole genome shotgun (WGS) entry which is preliminary data.</text>
</comment>
<dbReference type="AlphaFoldDB" id="A0A6S7H614"/>
<dbReference type="Proteomes" id="UP001152795">
    <property type="component" value="Unassembled WGS sequence"/>
</dbReference>
<dbReference type="EMBL" id="CACRXK020003304">
    <property type="protein sequence ID" value="CAB3998229.1"/>
    <property type="molecule type" value="Genomic_DNA"/>
</dbReference>
<dbReference type="PANTHER" id="PTHR31025">
    <property type="entry name" value="SI:CH211-196P9.1-RELATED"/>
    <property type="match status" value="1"/>
</dbReference>
<organism evidence="1 2">
    <name type="scientific">Paramuricea clavata</name>
    <name type="common">Red gorgonian</name>
    <name type="synonym">Violescent sea-whip</name>
    <dbReference type="NCBI Taxonomy" id="317549"/>
    <lineage>
        <taxon>Eukaryota</taxon>
        <taxon>Metazoa</taxon>
        <taxon>Cnidaria</taxon>
        <taxon>Anthozoa</taxon>
        <taxon>Octocorallia</taxon>
        <taxon>Malacalcyonacea</taxon>
        <taxon>Plexauridae</taxon>
        <taxon>Paramuricea</taxon>
    </lineage>
</organism>
<reference evidence="1" key="1">
    <citation type="submission" date="2020-04" db="EMBL/GenBank/DDBJ databases">
        <authorList>
            <person name="Alioto T."/>
            <person name="Alioto T."/>
            <person name="Gomez Garrido J."/>
        </authorList>
    </citation>
    <scope>NUCLEOTIDE SEQUENCE</scope>
    <source>
        <strain evidence="1">A484AB</strain>
    </source>
</reference>
<accession>A0A6S7H614</accession>
<sequence>MTTGDMQSTTTESQPFSIRQDLTNISSSSITNSDIHNDELRLEITSTAGTYSSSKDSTNASCRPISNQSFASELELQSTSTQQPQAISVTAKDISALATTSSSQAIVRCATGSWIKNFKIPARWEPSIEKALSDGKLTPEQKSALNRQLCMSIIAQSTDTVTASERNQIALMLVQKYPCLSGSIGSGHQFWANKIKDRLLNITRKSSRENKKMIESTGQQYQKAKPGRKRKSDEALNLPEMPEGETDETIQEHLTSLQAFCKTGKQDVLLVRQLMDVTFPKRRRDIIENNERVWKVVKDYPPLTKGKGNEVKAELGRILRNKNLPQEMKERFDINRARLIAAVKRSKTKEVQALAILLDESDSSQITEMENRMLMAALPFALGEKRTSTLSPGDLFWKRVDDETGDMSISQLVEESTTPRLLSSGTALEVSSLCLAAEGMVNETLTSFLNRIFTEQCRNINRNHILNIKAQLVPAAMKYCFVLFVVFMGAAVHGMPGPNDDCISGQSFTNRLCHLEKWPMSPGPWLFLQDTRNTISWLLSNKLKEAIREFSFILPKVACNAFK</sequence>